<dbReference type="GO" id="GO:0005576">
    <property type="term" value="C:extracellular region"/>
    <property type="evidence" value="ECO:0007669"/>
    <property type="project" value="UniProtKB-SubCell"/>
</dbReference>
<protein>
    <submittedName>
        <fullName evidence="7">Ghilanten</fullName>
    </submittedName>
</protein>
<dbReference type="AlphaFoldDB" id="Q25065"/>
<dbReference type="GO" id="GO:0050819">
    <property type="term" value="P:negative regulation of coagulation"/>
    <property type="evidence" value="ECO:0007669"/>
    <property type="project" value="InterPro"/>
</dbReference>
<dbReference type="Gene3D" id="2.10.22.10">
    <property type="entry name" value="Antistasin, domain 1"/>
    <property type="match status" value="2"/>
</dbReference>
<evidence type="ECO:0000256" key="3">
    <source>
        <dbReference type="ARBA" id="ARBA00022525"/>
    </source>
</evidence>
<name>Q25065_HAEGH</name>
<dbReference type="Pfam" id="PF02822">
    <property type="entry name" value="Antistasin"/>
    <property type="match status" value="1"/>
</dbReference>
<evidence type="ECO:0000256" key="5">
    <source>
        <dbReference type="ARBA" id="ARBA00022900"/>
    </source>
</evidence>
<evidence type="ECO:0000256" key="4">
    <source>
        <dbReference type="ARBA" id="ARBA00022690"/>
    </source>
</evidence>
<reference evidence="7" key="1">
    <citation type="journal article" date="1995" name="Protein Expr. Purif.">
        <title>Expression of a synthetic gene encoding the anticoagulant-antimetastatic protein ghilanten by the methylotropic yeast Pichia pastoris.</title>
        <authorList>
            <person name="Brankamp R.G."/>
            <person name="Sreekrishna K."/>
            <person name="Smith P.L."/>
            <person name="Blankenship D.T."/>
            <person name="Cardin A.D."/>
        </authorList>
    </citation>
    <scope>NUCLEOTIDE SEQUENCE</scope>
</reference>
<sequence>MEGPFGPGCEEAGCPEGSACNIITDRCTCSGVRCRVYCSHGFQRSRYGCEVCRCRTEPMKATCDISECPEGMMCSRLTNKCDCKIDINCRKTCPNGLKRDKLGCEYCECRPKRKLIPRLS</sequence>
<evidence type="ECO:0000256" key="1">
    <source>
        <dbReference type="ARBA" id="ARBA00004613"/>
    </source>
</evidence>
<evidence type="ECO:0000313" key="7">
    <source>
        <dbReference type="EMBL" id="AAA65645.1"/>
    </source>
</evidence>
<dbReference type="PRINTS" id="PR01706">
    <property type="entry name" value="ANTISTASIN"/>
</dbReference>
<dbReference type="InterPro" id="IPR004094">
    <property type="entry name" value="Antistasin-like"/>
</dbReference>
<keyword evidence="5" id="KW-0722">Serine protease inhibitor</keyword>
<keyword evidence="3" id="KW-0964">Secreted</keyword>
<organism evidence="7">
    <name type="scientific">Haementeria ghilianii</name>
    <name type="common">Amazon leech</name>
    <dbReference type="NCBI Taxonomy" id="6409"/>
    <lineage>
        <taxon>Eukaryota</taxon>
        <taxon>Metazoa</taxon>
        <taxon>Spiralia</taxon>
        <taxon>Lophotrochozoa</taxon>
        <taxon>Annelida</taxon>
        <taxon>Clitellata</taxon>
        <taxon>Hirudinea</taxon>
        <taxon>Rhynchobdellida</taxon>
        <taxon>Glossiphoniidae</taxon>
        <taxon>Haementeria</taxon>
    </lineage>
</organism>
<dbReference type="InterPro" id="IPR011061">
    <property type="entry name" value="Hirudin/antistatin"/>
</dbReference>
<dbReference type="EMBL" id="U20787">
    <property type="protein sequence ID" value="AAA65645.1"/>
    <property type="molecule type" value="Genomic_DNA"/>
</dbReference>
<comment type="subcellular location">
    <subcellularLocation>
        <location evidence="1">Secreted</location>
    </subcellularLocation>
</comment>
<dbReference type="GO" id="GO:0004867">
    <property type="term" value="F:serine-type endopeptidase inhibitor activity"/>
    <property type="evidence" value="ECO:0007669"/>
    <property type="project" value="UniProtKB-KW"/>
</dbReference>
<dbReference type="SUPFAM" id="SSF57262">
    <property type="entry name" value="Leech antihemostatic proteins"/>
    <property type="match status" value="2"/>
</dbReference>
<comment type="similarity">
    <text evidence="2">Belongs to the protease inhibitor I15 (antistasin) family.</text>
</comment>
<accession>Q25065</accession>
<feature type="domain" description="Antistasin-like" evidence="6">
    <location>
        <begin position="29"/>
        <end position="54"/>
    </location>
</feature>
<feature type="domain" description="Antistasin-like" evidence="6">
    <location>
        <begin position="84"/>
        <end position="109"/>
    </location>
</feature>
<proteinExistence type="inferred from homology"/>
<keyword evidence="4" id="KW-0646">Protease inhibitor</keyword>
<dbReference type="InterPro" id="IPR008086">
    <property type="entry name" value="Prot_inh_I15_antistasin_leech"/>
</dbReference>
<dbReference type="PROSITE" id="PS51252">
    <property type="entry name" value="ANTISTASIN"/>
    <property type="match status" value="2"/>
</dbReference>
<evidence type="ECO:0000259" key="6">
    <source>
        <dbReference type="PROSITE" id="PS51252"/>
    </source>
</evidence>
<dbReference type="MEROPS" id="I15.008"/>
<evidence type="ECO:0000256" key="2">
    <source>
        <dbReference type="ARBA" id="ARBA00008768"/>
    </source>
</evidence>